<dbReference type="EMBL" id="CP000383">
    <property type="protein sequence ID" value="ABG57719.1"/>
    <property type="molecule type" value="Genomic_DNA"/>
</dbReference>
<reference evidence="4 5" key="1">
    <citation type="journal article" date="2007" name="Appl. Environ. Microbiol.">
        <title>Genome sequence of the cellulolytic gliding bacterium Cytophaga hutchinsonii.</title>
        <authorList>
            <person name="Xie G."/>
            <person name="Bruce D.C."/>
            <person name="Challacombe J.F."/>
            <person name="Chertkov O."/>
            <person name="Detter J.C."/>
            <person name="Gilna P."/>
            <person name="Han C.S."/>
            <person name="Lucas S."/>
            <person name="Misra M."/>
            <person name="Myers G.L."/>
            <person name="Richardson P."/>
            <person name="Tapia R."/>
            <person name="Thayer N."/>
            <person name="Thompson L.S."/>
            <person name="Brettin T.S."/>
            <person name="Henrissat B."/>
            <person name="Wilson D.B."/>
            <person name="McBride M.J."/>
        </authorList>
    </citation>
    <scope>NUCLEOTIDE SEQUENCE [LARGE SCALE GENOMIC DNA]</scope>
    <source>
        <strain evidence="5">ATCC 33406 / DSM 1761 / CIP 103989 / NBRC 15051 / NCIMB 9469 / D465</strain>
    </source>
</reference>
<dbReference type="Pfam" id="PF25390">
    <property type="entry name" value="WD40_RLD"/>
    <property type="match status" value="1"/>
</dbReference>
<dbReference type="InterPro" id="IPR051210">
    <property type="entry name" value="Ub_ligase/GEF_domain"/>
</dbReference>
<gene>
    <name evidence="4" type="ordered locus">CHU_0430</name>
</gene>
<dbReference type="Gene3D" id="2.130.10.30">
    <property type="entry name" value="Regulator of chromosome condensation 1/beta-lactamase-inhibitor protein II"/>
    <property type="match status" value="4"/>
</dbReference>
<proteinExistence type="predicted"/>
<dbReference type="Pfam" id="PF18962">
    <property type="entry name" value="Por_Secre_tail"/>
    <property type="match status" value="1"/>
</dbReference>
<evidence type="ECO:0000259" key="2">
    <source>
        <dbReference type="Pfam" id="PF18962"/>
    </source>
</evidence>
<feature type="domain" description="Secretion system C-terminal sorting" evidence="2">
    <location>
        <begin position="737"/>
        <end position="805"/>
    </location>
</feature>
<dbReference type="InterPro" id="IPR009091">
    <property type="entry name" value="RCC1/BLIP-II"/>
</dbReference>
<keyword evidence="1" id="KW-0677">Repeat</keyword>
<dbReference type="AlphaFoldDB" id="A0A6N4SN67"/>
<dbReference type="InterPro" id="IPR000408">
    <property type="entry name" value="Reg_chr_condens"/>
</dbReference>
<dbReference type="NCBIfam" id="TIGR04183">
    <property type="entry name" value="Por_Secre_tail"/>
    <property type="match status" value="1"/>
</dbReference>
<sequence>MHIIQPLYMKIILSVSIFLISVFSAFSQDCWKMVAKGSDHTIAVRQDGTLWSWGQNMYGQLGDGSGYSSIIPVQVGTLTTWDKVFAKYDNSFAIMKDGTLWAWGMNSLGTLGDGTEQVRKTPVKVGTATDWQSVETNFNFTAAIKKDGSLWIWGDNYNGQLGNGTKVKNIIPSKVGSGKNWKSVSIGSSNILAIKTDGTLWGWGNNYYNQIGYTPTVDVLSPTQIGSETDWKSVSCGDDHVMAIRTNGSLWIWGSNKEGQIGNGEINSYQTEPVQVGSDTDWGTCHAIQDWSIAIKTNGSLWTWGSGYGYYNSSYIRKNIPTQFGRDTDWSMIYPSEQQSVAFKTDGSLWTWGSNARGQLGLGLYGNTNIPYMVSCPEVLTSSCWQAASIVQSTSFGLRTDSTLWKWGWGNENSLDIYARNDPGFARIGTYKWRAYASGGALLAIKDDGTLWQSGGRNVPVLLSSSKDWKAVAASSSRGYAIKTDGSLWGWDIDNYTNNTEPSGGVIPLLKEINPGTQWQSISASTTTAAAIRDDGSLWIWGSALYGAMGTGIAVAGSPTLIQMGNDTGWQFVSVGESTTMAIKTDGTLWACGQNNYGQLGNGNTTDIYTLTQIGTATDWKTVVAGPYHTLAIKTDGSINGWGSYTYNKLGLGYDLYGNLLEQNWKHIATGPYNSFAIHGDGTLYTVGDNEYTQLGSQNYRSNGPVKIECIIAEDTDPVITSTNDKTTQATEQKYMVYPNPNNGSFTISGSKNSDVYIYNIEGHLEKFTTMSDLKEQIQIDLIQGIYYIIVVDEAGNSSRQTFIVHQ</sequence>
<dbReference type="InterPro" id="IPR058923">
    <property type="entry name" value="RCC1-like_dom"/>
</dbReference>
<dbReference type="PROSITE" id="PS50012">
    <property type="entry name" value="RCC1_3"/>
    <property type="match status" value="7"/>
</dbReference>
<dbReference type="OrthoDB" id="1081439at2"/>
<dbReference type="InterPro" id="IPR026444">
    <property type="entry name" value="Secre_tail"/>
</dbReference>
<dbReference type="SUPFAM" id="SSF50985">
    <property type="entry name" value="RCC1/BLIP-II"/>
    <property type="match status" value="3"/>
</dbReference>
<evidence type="ECO:0000313" key="5">
    <source>
        <dbReference type="Proteomes" id="UP000001822"/>
    </source>
</evidence>
<organism evidence="4 5">
    <name type="scientific">Cytophaga hutchinsonii (strain ATCC 33406 / DSM 1761 / CIP 103989 / NBRC 15051 / NCIMB 9469 / D465)</name>
    <dbReference type="NCBI Taxonomy" id="269798"/>
    <lineage>
        <taxon>Bacteria</taxon>
        <taxon>Pseudomonadati</taxon>
        <taxon>Bacteroidota</taxon>
        <taxon>Cytophagia</taxon>
        <taxon>Cytophagales</taxon>
        <taxon>Cytophagaceae</taxon>
        <taxon>Cytophaga</taxon>
    </lineage>
</organism>
<dbReference type="Proteomes" id="UP000001822">
    <property type="component" value="Chromosome"/>
</dbReference>
<evidence type="ECO:0000313" key="4">
    <source>
        <dbReference type="EMBL" id="ABG57719.1"/>
    </source>
</evidence>
<feature type="domain" description="RCC1-like" evidence="3">
    <location>
        <begin position="140"/>
        <end position="416"/>
    </location>
</feature>
<evidence type="ECO:0000259" key="3">
    <source>
        <dbReference type="Pfam" id="PF25390"/>
    </source>
</evidence>
<dbReference type="PANTHER" id="PTHR22870:SF408">
    <property type="entry name" value="OS09G0560450 PROTEIN"/>
    <property type="match status" value="1"/>
</dbReference>
<name>A0A6N4SN67_CYTH3</name>
<dbReference type="KEGG" id="chu:CHU_0430"/>
<protein>
    <submittedName>
        <fullName evidence="4">Alpha-tubulin suppressor</fullName>
    </submittedName>
</protein>
<dbReference type="PANTHER" id="PTHR22870">
    <property type="entry name" value="REGULATOR OF CHROMOSOME CONDENSATION"/>
    <property type="match status" value="1"/>
</dbReference>
<dbReference type="Pfam" id="PF00415">
    <property type="entry name" value="RCC1"/>
    <property type="match status" value="2"/>
</dbReference>
<evidence type="ECO:0000256" key="1">
    <source>
        <dbReference type="ARBA" id="ARBA00022737"/>
    </source>
</evidence>
<dbReference type="PRINTS" id="PR00633">
    <property type="entry name" value="RCCNDNSATION"/>
</dbReference>
<keyword evidence="5" id="KW-1185">Reference proteome</keyword>
<accession>A0A6N4SN67</accession>